<dbReference type="AlphaFoldDB" id="A0A9Y2ERS9"/>
<organism evidence="4 5">
    <name type="scientific">Selenobaculum gibii</name>
    <dbReference type="NCBI Taxonomy" id="3054208"/>
    <lineage>
        <taxon>Bacteria</taxon>
        <taxon>Bacillati</taxon>
        <taxon>Bacillota</taxon>
        <taxon>Negativicutes</taxon>
        <taxon>Selenomonadales</taxon>
        <taxon>Selenomonadaceae</taxon>
        <taxon>Selenobaculum</taxon>
    </lineage>
</organism>
<dbReference type="EMBL" id="CP120678">
    <property type="protein sequence ID" value="WIW70128.1"/>
    <property type="molecule type" value="Genomic_DNA"/>
</dbReference>
<evidence type="ECO:0000313" key="4">
    <source>
        <dbReference type="EMBL" id="WIW70128.1"/>
    </source>
</evidence>
<dbReference type="InterPro" id="IPR021729">
    <property type="entry name" value="DUF3298"/>
</dbReference>
<dbReference type="RefSeq" id="WP_147670261.1">
    <property type="nucleotide sequence ID" value="NZ_CP120678.1"/>
</dbReference>
<dbReference type="InterPro" id="IPR025303">
    <property type="entry name" value="PdaC"/>
</dbReference>
<evidence type="ECO:0000259" key="2">
    <source>
        <dbReference type="Pfam" id="PF11738"/>
    </source>
</evidence>
<sequence>MKKSIAQISIIFMIFTLCLTIVPQTSFAAEVRNEQYATGVYSLAFPQLVNNDNLQVQDKINHDIQLFLMKFMQPDGKVKPEEAKLTYEVHYLSNDLFSIEFTAYTFWGGAHGQTISTSFNYDLKTGEELKLTQMFDYKPSEINKAIFAHCEKNSIPLYNDFKGITQYPSNFYLTSPTTPVLVFQQYDIAPYSSGIIKVELK</sequence>
<feature type="signal peptide" evidence="1">
    <location>
        <begin position="1"/>
        <end position="28"/>
    </location>
</feature>
<dbReference type="Gene3D" id="3.90.640.20">
    <property type="entry name" value="Heat-shock cognate protein, ATPase"/>
    <property type="match status" value="1"/>
</dbReference>
<dbReference type="InterPro" id="IPR037126">
    <property type="entry name" value="PdaC/RsiV-like_sf"/>
</dbReference>
<accession>A0A9Y2ERS9</accession>
<keyword evidence="1" id="KW-0732">Signal</keyword>
<dbReference type="Gene3D" id="3.30.565.40">
    <property type="entry name" value="Fervidobacterium nodosum Rt17-B1 like"/>
    <property type="match status" value="1"/>
</dbReference>
<evidence type="ECO:0000313" key="5">
    <source>
        <dbReference type="Proteomes" id="UP001243623"/>
    </source>
</evidence>
<keyword evidence="5" id="KW-1185">Reference proteome</keyword>
<dbReference type="KEGG" id="sgbi:P3F81_09515"/>
<evidence type="ECO:0000259" key="3">
    <source>
        <dbReference type="Pfam" id="PF13739"/>
    </source>
</evidence>
<dbReference type="Proteomes" id="UP001243623">
    <property type="component" value="Chromosome"/>
</dbReference>
<reference evidence="4" key="1">
    <citation type="submission" date="2023-03" db="EMBL/GenBank/DDBJ databases">
        <title>Selenobaculum gbiensis gen. nov. sp. nov., a new bacterium isolated from the gut microbiota of IBD patient.</title>
        <authorList>
            <person name="Yeo S."/>
            <person name="Park H."/>
            <person name="Huh C.S."/>
        </authorList>
    </citation>
    <scope>NUCLEOTIDE SEQUENCE</scope>
    <source>
        <strain evidence="4">ICN-92133</strain>
    </source>
</reference>
<dbReference type="Pfam" id="PF13739">
    <property type="entry name" value="PdaC"/>
    <property type="match status" value="1"/>
</dbReference>
<proteinExistence type="predicted"/>
<evidence type="ECO:0000256" key="1">
    <source>
        <dbReference type="SAM" id="SignalP"/>
    </source>
</evidence>
<name>A0A9Y2ERS9_9FIRM</name>
<gene>
    <name evidence="4" type="ORF">P3F81_09515</name>
</gene>
<feature type="domain" description="Deacetylase PdaC" evidence="3">
    <location>
        <begin position="41"/>
        <end position="114"/>
    </location>
</feature>
<protein>
    <submittedName>
        <fullName evidence="4">DUF3298 and DUF4163 domain-containing protein</fullName>
    </submittedName>
</protein>
<dbReference type="Pfam" id="PF11738">
    <property type="entry name" value="DUF3298"/>
    <property type="match status" value="1"/>
</dbReference>
<feature type="domain" description="DUF3298" evidence="2">
    <location>
        <begin position="161"/>
        <end position="200"/>
    </location>
</feature>
<feature type="chain" id="PRO_5040894120" evidence="1">
    <location>
        <begin position="29"/>
        <end position="201"/>
    </location>
</feature>